<dbReference type="AlphaFoldDB" id="A5E031"/>
<feature type="region of interest" description="Disordered" evidence="2">
    <location>
        <begin position="452"/>
        <end position="481"/>
    </location>
</feature>
<reference evidence="4 5" key="1">
    <citation type="journal article" date="2009" name="Nature">
        <title>Evolution of pathogenicity and sexual reproduction in eight Candida genomes.</title>
        <authorList>
            <person name="Butler G."/>
            <person name="Rasmussen M.D."/>
            <person name="Lin M.F."/>
            <person name="Santos M.A."/>
            <person name="Sakthikumar S."/>
            <person name="Munro C.A."/>
            <person name="Rheinbay E."/>
            <person name="Grabherr M."/>
            <person name="Forche A."/>
            <person name="Reedy J.L."/>
            <person name="Agrafioti I."/>
            <person name="Arnaud M.B."/>
            <person name="Bates S."/>
            <person name="Brown A.J."/>
            <person name="Brunke S."/>
            <person name="Costanzo M.C."/>
            <person name="Fitzpatrick D.A."/>
            <person name="de Groot P.W."/>
            <person name="Harris D."/>
            <person name="Hoyer L.L."/>
            <person name="Hube B."/>
            <person name="Klis F.M."/>
            <person name="Kodira C."/>
            <person name="Lennard N."/>
            <person name="Logue M.E."/>
            <person name="Martin R."/>
            <person name="Neiman A.M."/>
            <person name="Nikolaou E."/>
            <person name="Quail M.A."/>
            <person name="Quinn J."/>
            <person name="Santos M.C."/>
            <person name="Schmitzberger F.F."/>
            <person name="Sherlock G."/>
            <person name="Shah P."/>
            <person name="Silverstein K.A."/>
            <person name="Skrzypek M.S."/>
            <person name="Soll D."/>
            <person name="Staggs R."/>
            <person name="Stansfield I."/>
            <person name="Stumpf M.P."/>
            <person name="Sudbery P.E."/>
            <person name="Srikantha T."/>
            <person name="Zeng Q."/>
            <person name="Berman J."/>
            <person name="Berriman M."/>
            <person name="Heitman J."/>
            <person name="Gow N.A."/>
            <person name="Lorenz M.C."/>
            <person name="Birren B.W."/>
            <person name="Kellis M."/>
            <person name="Cuomo C.A."/>
        </authorList>
    </citation>
    <scope>NUCLEOTIDE SEQUENCE [LARGE SCALE GENOMIC DNA]</scope>
    <source>
        <strain evidence="5">ATCC 11503 / BCRC 21390 / CBS 2605 / JCM 1781 / NBRC 1676 / NRRL YB-4239</strain>
    </source>
</reference>
<dbReference type="VEuPathDB" id="FungiDB:LELG_02968"/>
<feature type="compositionally biased region" description="Low complexity" evidence="2">
    <location>
        <begin position="334"/>
        <end position="375"/>
    </location>
</feature>
<feature type="region of interest" description="Disordered" evidence="2">
    <location>
        <begin position="397"/>
        <end position="420"/>
    </location>
</feature>
<evidence type="ECO:0000256" key="2">
    <source>
        <dbReference type="SAM" id="MobiDB-lite"/>
    </source>
</evidence>
<proteinExistence type="predicted"/>
<organism evidence="4 5">
    <name type="scientific">Lodderomyces elongisporus (strain ATCC 11503 / CBS 2605 / JCM 1781 / NBRC 1676 / NRRL YB-4239)</name>
    <name type="common">Yeast</name>
    <name type="synonym">Saccharomyces elongisporus</name>
    <dbReference type="NCBI Taxonomy" id="379508"/>
    <lineage>
        <taxon>Eukaryota</taxon>
        <taxon>Fungi</taxon>
        <taxon>Dikarya</taxon>
        <taxon>Ascomycota</taxon>
        <taxon>Saccharomycotina</taxon>
        <taxon>Pichiomycetes</taxon>
        <taxon>Debaryomycetaceae</taxon>
        <taxon>Candida/Lodderomyces clade</taxon>
        <taxon>Lodderomyces</taxon>
    </lineage>
</organism>
<dbReference type="InterPro" id="IPR013087">
    <property type="entry name" value="Znf_C2H2_type"/>
</dbReference>
<keyword evidence="1" id="KW-0862">Zinc</keyword>
<evidence type="ECO:0000256" key="1">
    <source>
        <dbReference type="PROSITE-ProRule" id="PRU00042"/>
    </source>
</evidence>
<feature type="compositionally biased region" description="Low complexity" evidence="2">
    <location>
        <begin position="407"/>
        <end position="420"/>
    </location>
</feature>
<dbReference type="PROSITE" id="PS00028">
    <property type="entry name" value="ZINC_FINGER_C2H2_1"/>
    <property type="match status" value="1"/>
</dbReference>
<dbReference type="GeneID" id="5233332"/>
<evidence type="ECO:0000313" key="4">
    <source>
        <dbReference type="EMBL" id="EDK44789.1"/>
    </source>
</evidence>
<evidence type="ECO:0000313" key="5">
    <source>
        <dbReference type="Proteomes" id="UP000001996"/>
    </source>
</evidence>
<feature type="compositionally biased region" description="Polar residues" evidence="2">
    <location>
        <begin position="64"/>
        <end position="79"/>
    </location>
</feature>
<feature type="compositionally biased region" description="Low complexity" evidence="2">
    <location>
        <begin position="37"/>
        <end position="59"/>
    </location>
</feature>
<dbReference type="STRING" id="379508.A5E031"/>
<feature type="compositionally biased region" description="Polar residues" evidence="2">
    <location>
        <begin position="469"/>
        <end position="481"/>
    </location>
</feature>
<accession>A5E031</accession>
<gene>
    <name evidence="4" type="ORF">LELG_02968</name>
</gene>
<protein>
    <recommendedName>
        <fullName evidence="3">C2H2-type domain-containing protein</fullName>
    </recommendedName>
</protein>
<dbReference type="Gene3D" id="3.30.160.60">
    <property type="entry name" value="Classic Zinc Finger"/>
    <property type="match status" value="1"/>
</dbReference>
<dbReference type="eggNOG" id="ENOG502S48N">
    <property type="taxonomic scope" value="Eukaryota"/>
</dbReference>
<dbReference type="Proteomes" id="UP000001996">
    <property type="component" value="Unassembled WGS sequence"/>
</dbReference>
<feature type="region of interest" description="Disordered" evidence="2">
    <location>
        <begin position="127"/>
        <end position="158"/>
    </location>
</feature>
<dbReference type="EMBL" id="CH981526">
    <property type="protein sequence ID" value="EDK44789.1"/>
    <property type="molecule type" value="Genomic_DNA"/>
</dbReference>
<evidence type="ECO:0000259" key="3">
    <source>
        <dbReference type="PROSITE" id="PS50157"/>
    </source>
</evidence>
<keyword evidence="5" id="KW-1185">Reference proteome</keyword>
<name>A5E031_LODEL</name>
<keyword evidence="1" id="KW-0479">Metal-binding</keyword>
<dbReference type="GO" id="GO:0008270">
    <property type="term" value="F:zinc ion binding"/>
    <property type="evidence" value="ECO:0007669"/>
    <property type="project" value="UniProtKB-KW"/>
</dbReference>
<dbReference type="OrthoDB" id="1939603at2759"/>
<dbReference type="KEGG" id="lel:PVL30_003792"/>
<dbReference type="PROSITE" id="PS50157">
    <property type="entry name" value="ZINC_FINGER_C2H2_2"/>
    <property type="match status" value="1"/>
</dbReference>
<feature type="region of interest" description="Disordered" evidence="2">
    <location>
        <begin position="27"/>
        <end position="99"/>
    </location>
</feature>
<dbReference type="InParanoid" id="A5E031"/>
<feature type="region of interest" description="Disordered" evidence="2">
    <location>
        <begin position="302"/>
        <end position="375"/>
    </location>
</feature>
<feature type="domain" description="C2H2-type" evidence="3">
    <location>
        <begin position="279"/>
        <end position="310"/>
    </location>
</feature>
<feature type="compositionally biased region" description="Low complexity" evidence="2">
    <location>
        <begin position="140"/>
        <end position="149"/>
    </location>
</feature>
<feature type="compositionally biased region" description="Low complexity" evidence="2">
    <location>
        <begin position="80"/>
        <end position="99"/>
    </location>
</feature>
<keyword evidence="1" id="KW-0863">Zinc-finger</keyword>
<dbReference type="HOGENOM" id="CLU_505342_0_0_1"/>
<sequence>MSSGKLVLSDNNFEDQQYLITKSKRYSSTNSSLMSGIPSASNSIATSTSTSNSVSDPTTIPLLPQTQSGGSVSMKTNQYQQQPQQQQMQQQQMQQQQQPLASYLDGVQNNKQSLIQGQNLPRLLQQSGQQNTSHLMHLTQAQQQQQQQQPYDFSSSTNQPSIYAAYQQQQLQQPTYDSYQQRQTISQPLNSYAALSQYNSAPYLAGTINTGAPTRYLYPGISIGVGMGNSNSGNPAAATATTSLPISATGLSTDLDPTAHDAKRGRRFRRRYNQIVRKYPCSFPGCLKSYGSLNHLNTHIVTKKHGHRKSKADFQTNVAKDPKSEPSYTTESPQLHQHQNQNQHQHQQSYSQSYAQHQQPFYQQQSLQQGQYMTQPSGTDYSAGSYWYGVPPSTVRPDAYTQVPQQGTASGTASGTVSGTASSASNLYYPGFQPSSTMSSGIGSVGLGTGSAVGSAGSGGNSAASGLSQHSQYQRAQGLSGNTIGGGTHAQYFASQMNPQHIQQSYYQPMNLAQTYGQQVLPQQQAQLVQSQQGHQSPQ</sequence>